<dbReference type="SUPFAM" id="SSF52172">
    <property type="entry name" value="CheY-like"/>
    <property type="match status" value="1"/>
</dbReference>
<dbReference type="SMART" id="SM00448">
    <property type="entry name" value="REC"/>
    <property type="match status" value="1"/>
</dbReference>
<evidence type="ECO:0000256" key="1">
    <source>
        <dbReference type="ARBA" id="ARBA00022553"/>
    </source>
</evidence>
<gene>
    <name evidence="4" type="ordered locus">Ppha_1789</name>
</gene>
<dbReference type="EMBL" id="CP001110">
    <property type="protein sequence ID" value="ACF44021.1"/>
    <property type="molecule type" value="Genomic_DNA"/>
</dbReference>
<evidence type="ECO:0000313" key="4">
    <source>
        <dbReference type="EMBL" id="ACF44021.1"/>
    </source>
</evidence>
<dbReference type="AlphaFoldDB" id="B4SBG7"/>
<name>B4SBG7_PELPB</name>
<dbReference type="PROSITE" id="PS50110">
    <property type="entry name" value="RESPONSE_REGULATORY"/>
    <property type="match status" value="1"/>
</dbReference>
<dbReference type="Pfam" id="PF00072">
    <property type="entry name" value="Response_reg"/>
    <property type="match status" value="1"/>
</dbReference>
<keyword evidence="5" id="KW-1185">Reference proteome</keyword>
<organism evidence="4 5">
    <name type="scientific">Pelodictyon phaeoclathratiforme (strain DSM 5477 / BU-1)</name>
    <dbReference type="NCBI Taxonomy" id="324925"/>
    <lineage>
        <taxon>Bacteria</taxon>
        <taxon>Pseudomonadati</taxon>
        <taxon>Chlorobiota</taxon>
        <taxon>Chlorobiia</taxon>
        <taxon>Chlorobiales</taxon>
        <taxon>Chlorobiaceae</taxon>
        <taxon>Chlorobium/Pelodictyon group</taxon>
        <taxon>Pelodictyon</taxon>
    </lineage>
</organism>
<sequence>MKNLSDIVVLFVDDEADILSSLNRFLRKEPYQKFFAETTVKALELLECHDVAIVISDFNMPDMNGLELINLVKQRHPEIVPLIISGHESVGKIIESSHPRTIFRFITKPVEPITLRKVINDAIHFYRYEAGENTESLLTKTV</sequence>
<evidence type="ECO:0000259" key="3">
    <source>
        <dbReference type="PROSITE" id="PS50110"/>
    </source>
</evidence>
<dbReference type="KEGG" id="pph:Ppha_1789"/>
<dbReference type="HOGENOM" id="CLU_000445_69_8_10"/>
<dbReference type="InterPro" id="IPR050595">
    <property type="entry name" value="Bact_response_regulator"/>
</dbReference>
<dbReference type="GO" id="GO:0000160">
    <property type="term" value="P:phosphorelay signal transduction system"/>
    <property type="evidence" value="ECO:0007669"/>
    <property type="project" value="InterPro"/>
</dbReference>
<dbReference type="STRING" id="324925.Ppha_1789"/>
<dbReference type="PANTHER" id="PTHR44591">
    <property type="entry name" value="STRESS RESPONSE REGULATOR PROTEIN 1"/>
    <property type="match status" value="1"/>
</dbReference>
<keyword evidence="1 2" id="KW-0597">Phosphoprotein</keyword>
<proteinExistence type="predicted"/>
<feature type="modified residue" description="4-aspartylphosphate" evidence="2">
    <location>
        <position position="57"/>
    </location>
</feature>
<evidence type="ECO:0000313" key="5">
    <source>
        <dbReference type="Proteomes" id="UP000002724"/>
    </source>
</evidence>
<dbReference type="Proteomes" id="UP000002724">
    <property type="component" value="Chromosome"/>
</dbReference>
<dbReference type="InterPro" id="IPR011006">
    <property type="entry name" value="CheY-like_superfamily"/>
</dbReference>
<dbReference type="RefSeq" id="WP_012508508.1">
    <property type="nucleotide sequence ID" value="NC_011060.1"/>
</dbReference>
<evidence type="ECO:0000256" key="2">
    <source>
        <dbReference type="PROSITE-ProRule" id="PRU00169"/>
    </source>
</evidence>
<dbReference type="eggNOG" id="COG3437">
    <property type="taxonomic scope" value="Bacteria"/>
</dbReference>
<accession>B4SBG7</accession>
<protein>
    <submittedName>
        <fullName evidence="4">Response regulator receiver protein</fullName>
    </submittedName>
</protein>
<feature type="domain" description="Response regulatory" evidence="3">
    <location>
        <begin position="8"/>
        <end position="123"/>
    </location>
</feature>
<dbReference type="OrthoDB" id="9763484at2"/>
<reference evidence="4 5" key="1">
    <citation type="submission" date="2008-06" db="EMBL/GenBank/DDBJ databases">
        <title>Complete sequence of Pelodictyon phaeoclathratiforme BU-1.</title>
        <authorList>
            <consortium name="US DOE Joint Genome Institute"/>
            <person name="Lucas S."/>
            <person name="Copeland A."/>
            <person name="Lapidus A."/>
            <person name="Glavina del Rio T."/>
            <person name="Dalin E."/>
            <person name="Tice H."/>
            <person name="Bruce D."/>
            <person name="Goodwin L."/>
            <person name="Pitluck S."/>
            <person name="Schmutz J."/>
            <person name="Larimer F."/>
            <person name="Land M."/>
            <person name="Hauser L."/>
            <person name="Kyrpides N."/>
            <person name="Mikhailova N."/>
            <person name="Liu Z."/>
            <person name="Li T."/>
            <person name="Zhao F."/>
            <person name="Overmann J."/>
            <person name="Bryant D.A."/>
            <person name="Richardson P."/>
        </authorList>
    </citation>
    <scope>NUCLEOTIDE SEQUENCE [LARGE SCALE GENOMIC DNA]</scope>
    <source>
        <strain evidence="5">DSM 5477 / BU-1</strain>
    </source>
</reference>
<dbReference type="PANTHER" id="PTHR44591:SF19">
    <property type="entry name" value="TWO-COMPONENT RESPONSE REGULATOR-RELATED"/>
    <property type="match status" value="1"/>
</dbReference>
<dbReference type="Gene3D" id="3.40.50.2300">
    <property type="match status" value="1"/>
</dbReference>
<dbReference type="InterPro" id="IPR001789">
    <property type="entry name" value="Sig_transdc_resp-reg_receiver"/>
</dbReference>